<reference evidence="2 3" key="1">
    <citation type="submission" date="2021-06" db="EMBL/GenBank/DDBJ databases">
        <authorList>
            <person name="Palmer J.M."/>
        </authorList>
    </citation>
    <scope>NUCLEOTIDE SEQUENCE [LARGE SCALE GENOMIC DNA]</scope>
    <source>
        <strain evidence="2 3">MEX-2019</strain>
        <tissue evidence="2">Muscle</tissue>
    </source>
</reference>
<comment type="caution">
    <text evidence="2">The sequence shown here is derived from an EMBL/GenBank/DDBJ whole genome shotgun (WGS) entry which is preliminary data.</text>
</comment>
<evidence type="ECO:0000256" key="1">
    <source>
        <dbReference type="SAM" id="MobiDB-lite"/>
    </source>
</evidence>
<proteinExistence type="predicted"/>
<accession>A0AAV9RLP5</accession>
<feature type="compositionally biased region" description="Basic residues" evidence="1">
    <location>
        <begin position="148"/>
        <end position="158"/>
    </location>
</feature>
<organism evidence="2 3">
    <name type="scientific">Crenichthys baileyi</name>
    <name type="common">White River springfish</name>
    <dbReference type="NCBI Taxonomy" id="28760"/>
    <lineage>
        <taxon>Eukaryota</taxon>
        <taxon>Metazoa</taxon>
        <taxon>Chordata</taxon>
        <taxon>Craniata</taxon>
        <taxon>Vertebrata</taxon>
        <taxon>Euteleostomi</taxon>
        <taxon>Actinopterygii</taxon>
        <taxon>Neopterygii</taxon>
        <taxon>Teleostei</taxon>
        <taxon>Neoteleostei</taxon>
        <taxon>Acanthomorphata</taxon>
        <taxon>Ovalentaria</taxon>
        <taxon>Atherinomorphae</taxon>
        <taxon>Cyprinodontiformes</taxon>
        <taxon>Goodeidae</taxon>
        <taxon>Crenichthys</taxon>
    </lineage>
</organism>
<dbReference type="EMBL" id="JAHHUM010001732">
    <property type="protein sequence ID" value="KAK5609923.1"/>
    <property type="molecule type" value="Genomic_DNA"/>
</dbReference>
<protein>
    <submittedName>
        <fullName evidence="2">Uncharacterized protein</fullName>
    </submittedName>
</protein>
<dbReference type="Proteomes" id="UP001311232">
    <property type="component" value="Unassembled WGS sequence"/>
</dbReference>
<feature type="region of interest" description="Disordered" evidence="1">
    <location>
        <begin position="35"/>
        <end position="57"/>
    </location>
</feature>
<gene>
    <name evidence="2" type="ORF">CRENBAI_013568</name>
</gene>
<dbReference type="AlphaFoldDB" id="A0AAV9RLP5"/>
<evidence type="ECO:0000313" key="2">
    <source>
        <dbReference type="EMBL" id="KAK5609923.1"/>
    </source>
</evidence>
<sequence>MTAGSTGFTPHKANERCSPSSPVGLQNAVLLSSPRQPCHATEGLRPLPPAHATEGLATPRPSLTPLGGLCALGSLTPLRVCDPGLLFHPIGSLRRLVLSMPGGLCDALSSITSGVLPTPQLLPPSRRPSRVHEKLALFRASEPPATRGSRRKRSPDPF</sequence>
<evidence type="ECO:0000313" key="3">
    <source>
        <dbReference type="Proteomes" id="UP001311232"/>
    </source>
</evidence>
<feature type="region of interest" description="Disordered" evidence="1">
    <location>
        <begin position="1"/>
        <end position="21"/>
    </location>
</feature>
<name>A0AAV9RLP5_9TELE</name>
<feature type="region of interest" description="Disordered" evidence="1">
    <location>
        <begin position="136"/>
        <end position="158"/>
    </location>
</feature>
<keyword evidence="3" id="KW-1185">Reference proteome</keyword>